<dbReference type="AlphaFoldDB" id="A0A162W5H9"/>
<name>A0A162W5H9_DIDRA</name>
<evidence type="ECO:0000313" key="2">
    <source>
        <dbReference type="EMBL" id="KZM18811.1"/>
    </source>
</evidence>
<keyword evidence="3" id="KW-1185">Reference proteome</keyword>
<reference evidence="2 3" key="1">
    <citation type="journal article" date="2016" name="Sci. Rep.">
        <title>Draft genome sequencing and secretome analysis of fungal phytopathogen Ascochyta rabiei provides insight into the necrotrophic effector repertoire.</title>
        <authorList>
            <person name="Verma S."/>
            <person name="Gazara R.K."/>
            <person name="Nizam S."/>
            <person name="Parween S."/>
            <person name="Chattopadhyay D."/>
            <person name="Verma P.K."/>
        </authorList>
    </citation>
    <scope>NUCLEOTIDE SEQUENCE [LARGE SCALE GENOMIC DNA]</scope>
    <source>
        <strain evidence="2 3">ArDII</strain>
    </source>
</reference>
<gene>
    <name evidence="2" type="ORF">ST47_g10165</name>
</gene>
<proteinExistence type="predicted"/>
<evidence type="ECO:0000256" key="1">
    <source>
        <dbReference type="SAM" id="MobiDB-lite"/>
    </source>
</evidence>
<comment type="caution">
    <text evidence="2">The sequence shown here is derived from an EMBL/GenBank/DDBJ whole genome shotgun (WGS) entry which is preliminary data.</text>
</comment>
<feature type="compositionally biased region" description="Acidic residues" evidence="1">
    <location>
        <begin position="60"/>
        <end position="84"/>
    </location>
</feature>
<sequence length="111" mass="11787">MRAPPSTPSWETFLIMPRQPKYSPEWWTMAAANPVATMAIYRPIRAPGTDQVDGLGTDEPGTDEPIDEPGTDEPIDEPGTDEPADGPGTDGPGTDEPTDGPGTASSQHRTI</sequence>
<feature type="compositionally biased region" description="Low complexity" evidence="1">
    <location>
        <begin position="92"/>
        <end position="104"/>
    </location>
</feature>
<protein>
    <submittedName>
        <fullName evidence="2">Uncharacterized protein</fullName>
    </submittedName>
</protein>
<organism evidence="2 3">
    <name type="scientific">Didymella rabiei</name>
    <name type="common">Chickpea ascochyta blight fungus</name>
    <name type="synonym">Mycosphaerella rabiei</name>
    <dbReference type="NCBI Taxonomy" id="5454"/>
    <lineage>
        <taxon>Eukaryota</taxon>
        <taxon>Fungi</taxon>
        <taxon>Dikarya</taxon>
        <taxon>Ascomycota</taxon>
        <taxon>Pezizomycotina</taxon>
        <taxon>Dothideomycetes</taxon>
        <taxon>Pleosporomycetidae</taxon>
        <taxon>Pleosporales</taxon>
        <taxon>Pleosporineae</taxon>
        <taxon>Didymellaceae</taxon>
        <taxon>Ascochyta</taxon>
    </lineage>
</organism>
<accession>A0A162W5H9</accession>
<dbReference type="Proteomes" id="UP000076837">
    <property type="component" value="Unassembled WGS sequence"/>
</dbReference>
<feature type="region of interest" description="Disordered" evidence="1">
    <location>
        <begin position="47"/>
        <end position="111"/>
    </location>
</feature>
<evidence type="ECO:0000313" key="3">
    <source>
        <dbReference type="Proteomes" id="UP000076837"/>
    </source>
</evidence>
<dbReference type="EMBL" id="JYNV01000322">
    <property type="protein sequence ID" value="KZM18811.1"/>
    <property type="molecule type" value="Genomic_DNA"/>
</dbReference>